<protein>
    <submittedName>
        <fullName evidence="1">Uncharacterized protein</fullName>
    </submittedName>
</protein>
<gene>
    <name evidence="1" type="ORF">METZ01_LOCUS112834</name>
</gene>
<dbReference type="AlphaFoldDB" id="A0A381X5S0"/>
<feature type="non-terminal residue" evidence="1">
    <location>
        <position position="70"/>
    </location>
</feature>
<sequence>MDLLKSKKFLDDRNFAEYWIQLRGKHRPRSRKILEQELCNLGVERETIVPLLEAVDDYTTALRSGKKIIN</sequence>
<reference evidence="1" key="1">
    <citation type="submission" date="2018-05" db="EMBL/GenBank/DDBJ databases">
        <authorList>
            <person name="Lanie J.A."/>
            <person name="Ng W.-L."/>
            <person name="Kazmierczak K.M."/>
            <person name="Andrzejewski T.M."/>
            <person name="Davidsen T.M."/>
            <person name="Wayne K.J."/>
            <person name="Tettelin H."/>
            <person name="Glass J.I."/>
            <person name="Rusch D."/>
            <person name="Podicherti R."/>
            <person name="Tsui H.-C.T."/>
            <person name="Winkler M.E."/>
        </authorList>
    </citation>
    <scope>NUCLEOTIDE SEQUENCE</scope>
</reference>
<accession>A0A381X5S0</accession>
<organism evidence="1">
    <name type="scientific">marine metagenome</name>
    <dbReference type="NCBI Taxonomy" id="408172"/>
    <lineage>
        <taxon>unclassified sequences</taxon>
        <taxon>metagenomes</taxon>
        <taxon>ecological metagenomes</taxon>
    </lineage>
</organism>
<dbReference type="EMBL" id="UINC01013985">
    <property type="protein sequence ID" value="SVA59980.1"/>
    <property type="molecule type" value="Genomic_DNA"/>
</dbReference>
<name>A0A381X5S0_9ZZZZ</name>
<evidence type="ECO:0000313" key="1">
    <source>
        <dbReference type="EMBL" id="SVA59980.1"/>
    </source>
</evidence>
<proteinExistence type="predicted"/>
<dbReference type="Gene3D" id="1.10.10.10">
    <property type="entry name" value="Winged helix-like DNA-binding domain superfamily/Winged helix DNA-binding domain"/>
    <property type="match status" value="1"/>
</dbReference>
<dbReference type="InterPro" id="IPR036388">
    <property type="entry name" value="WH-like_DNA-bd_sf"/>
</dbReference>